<dbReference type="InterPro" id="IPR031363">
    <property type="entry name" value="TMEM252"/>
</dbReference>
<feature type="region of interest" description="Disordered" evidence="1">
    <location>
        <begin position="249"/>
        <end position="271"/>
    </location>
</feature>
<evidence type="ECO:0000313" key="3">
    <source>
        <dbReference type="EMBL" id="RMC16394.1"/>
    </source>
</evidence>
<feature type="compositionally biased region" description="Polar residues" evidence="1">
    <location>
        <begin position="197"/>
        <end position="211"/>
    </location>
</feature>
<dbReference type="Pfam" id="PF15664">
    <property type="entry name" value="TMEM252"/>
    <property type="match status" value="1"/>
</dbReference>
<feature type="compositionally biased region" description="Polar residues" evidence="1">
    <location>
        <begin position="219"/>
        <end position="228"/>
    </location>
</feature>
<evidence type="ECO:0000256" key="1">
    <source>
        <dbReference type="SAM" id="MobiDB-lite"/>
    </source>
</evidence>
<comment type="caution">
    <text evidence="3">The sequence shown here is derived from an EMBL/GenBank/DDBJ whole genome shotgun (WGS) entry which is preliminary data.</text>
</comment>
<keyword evidence="2" id="KW-0812">Transmembrane</keyword>
<dbReference type="EMBL" id="QRBI01000103">
    <property type="protein sequence ID" value="RMC16394.1"/>
    <property type="molecule type" value="Genomic_DNA"/>
</dbReference>
<name>A0A3M0KY44_HIRRU</name>
<dbReference type="OrthoDB" id="9896070at2759"/>
<sequence>MIEEWKHLSSEKKLRELGLFSLKKRCLRGDIIKVSLASAGADSSGQLCDRDKMILQELLFYQDSQDNHRGQRSRGTLTRISFSTICLAVLCMSTNSSMCSCGNNKLVFYCLLALGLCLLVTGIFWSTFHEVLKYRALGISIRSPSCREPHVCTIDRPDFYPPSYEDSIDPEKLVSSLPDASTLKQQKFIDIPPPPYSESSAEFVSETNEQEQPPPYTLSVEQQQTAEQDPNLRGELNSHISMPEIGCQQDTDFQRTSGRVTPVKTGETGSQ</sequence>
<evidence type="ECO:0000313" key="4">
    <source>
        <dbReference type="Proteomes" id="UP000269221"/>
    </source>
</evidence>
<organism evidence="3 4">
    <name type="scientific">Hirundo rustica rustica</name>
    <dbReference type="NCBI Taxonomy" id="333673"/>
    <lineage>
        <taxon>Eukaryota</taxon>
        <taxon>Metazoa</taxon>
        <taxon>Chordata</taxon>
        <taxon>Craniata</taxon>
        <taxon>Vertebrata</taxon>
        <taxon>Euteleostomi</taxon>
        <taxon>Archelosauria</taxon>
        <taxon>Archosauria</taxon>
        <taxon>Dinosauria</taxon>
        <taxon>Saurischia</taxon>
        <taxon>Theropoda</taxon>
        <taxon>Coelurosauria</taxon>
        <taxon>Aves</taxon>
        <taxon>Neognathae</taxon>
        <taxon>Neoaves</taxon>
        <taxon>Telluraves</taxon>
        <taxon>Australaves</taxon>
        <taxon>Passeriformes</taxon>
        <taxon>Sylvioidea</taxon>
        <taxon>Hirundinidae</taxon>
        <taxon>Hirundo</taxon>
    </lineage>
</organism>
<keyword evidence="2" id="KW-1133">Transmembrane helix</keyword>
<keyword evidence="4" id="KW-1185">Reference proteome</keyword>
<dbReference type="Proteomes" id="UP000269221">
    <property type="component" value="Unassembled WGS sequence"/>
</dbReference>
<proteinExistence type="predicted"/>
<dbReference type="PANTHER" id="PTHR35682:SF1">
    <property type="entry name" value="TRANSMEMBRANE PROTEIN 252"/>
    <property type="match status" value="1"/>
</dbReference>
<protein>
    <recommendedName>
        <fullName evidence="5">Transmembrane protein 252</fullName>
    </recommendedName>
</protein>
<evidence type="ECO:0000256" key="2">
    <source>
        <dbReference type="SAM" id="Phobius"/>
    </source>
</evidence>
<feature type="compositionally biased region" description="Polar residues" evidence="1">
    <location>
        <begin position="249"/>
        <end position="259"/>
    </location>
</feature>
<gene>
    <name evidence="3" type="ORF">DUI87_06721</name>
</gene>
<feature type="region of interest" description="Disordered" evidence="1">
    <location>
        <begin position="188"/>
        <end position="237"/>
    </location>
</feature>
<accession>A0A3M0KY44</accession>
<evidence type="ECO:0008006" key="5">
    <source>
        <dbReference type="Google" id="ProtNLM"/>
    </source>
</evidence>
<dbReference type="PANTHER" id="PTHR35682">
    <property type="entry name" value="TRANSMEMBRANE PROTEIN 252"/>
    <property type="match status" value="1"/>
</dbReference>
<feature type="transmembrane region" description="Helical" evidence="2">
    <location>
        <begin position="106"/>
        <end position="125"/>
    </location>
</feature>
<keyword evidence="2" id="KW-0472">Membrane</keyword>
<reference evidence="3 4" key="1">
    <citation type="submission" date="2018-07" db="EMBL/GenBank/DDBJ databases">
        <title>A high quality draft genome assembly of the barn swallow (H. rustica rustica).</title>
        <authorList>
            <person name="Formenti G."/>
            <person name="Chiara M."/>
            <person name="Poveda L."/>
            <person name="Francoijs K.-J."/>
            <person name="Bonisoli-Alquati A."/>
            <person name="Canova L."/>
            <person name="Gianfranceschi L."/>
            <person name="Horner D.S."/>
            <person name="Saino N."/>
        </authorList>
    </citation>
    <scope>NUCLEOTIDE SEQUENCE [LARGE SCALE GENOMIC DNA]</scope>
    <source>
        <strain evidence="3">Chelidonia</strain>
        <tissue evidence="3">Blood</tissue>
    </source>
</reference>
<dbReference type="AlphaFoldDB" id="A0A3M0KY44"/>